<dbReference type="GO" id="GO:0005886">
    <property type="term" value="C:plasma membrane"/>
    <property type="evidence" value="ECO:0007669"/>
    <property type="project" value="TreeGrafter"/>
</dbReference>
<dbReference type="PANTHER" id="PTHR12358">
    <property type="entry name" value="SPHINGOSINE KINASE"/>
    <property type="match status" value="1"/>
</dbReference>
<keyword evidence="5" id="KW-0479">Metal-binding</keyword>
<evidence type="ECO:0000256" key="6">
    <source>
        <dbReference type="ARBA" id="ARBA00022741"/>
    </source>
</evidence>
<evidence type="ECO:0000313" key="14">
    <source>
        <dbReference type="EMBL" id="KAB3532209.1"/>
    </source>
</evidence>
<dbReference type="SUPFAM" id="SSF111331">
    <property type="entry name" value="NAD kinase/diacylglycerol kinase-like"/>
    <property type="match status" value="1"/>
</dbReference>
<dbReference type="PANTHER" id="PTHR12358:SF106">
    <property type="entry name" value="LIPID KINASE YEGS"/>
    <property type="match status" value="1"/>
</dbReference>
<organism evidence="14 15">
    <name type="scientific">Alkaliphilus serpentinus</name>
    <dbReference type="NCBI Taxonomy" id="1482731"/>
    <lineage>
        <taxon>Bacteria</taxon>
        <taxon>Bacillati</taxon>
        <taxon>Bacillota</taxon>
        <taxon>Clostridia</taxon>
        <taxon>Peptostreptococcales</taxon>
        <taxon>Natronincolaceae</taxon>
        <taxon>Alkaliphilus</taxon>
    </lineage>
</organism>
<evidence type="ECO:0000256" key="4">
    <source>
        <dbReference type="ARBA" id="ARBA00022679"/>
    </source>
</evidence>
<evidence type="ECO:0000256" key="12">
    <source>
        <dbReference type="ARBA" id="ARBA00023264"/>
    </source>
</evidence>
<dbReference type="GO" id="GO:0005524">
    <property type="term" value="F:ATP binding"/>
    <property type="evidence" value="ECO:0007669"/>
    <property type="project" value="UniProtKB-KW"/>
</dbReference>
<gene>
    <name evidence="14" type="ORF">F8153_02850</name>
</gene>
<dbReference type="PROSITE" id="PS50146">
    <property type="entry name" value="DAGK"/>
    <property type="match status" value="1"/>
</dbReference>
<protein>
    <submittedName>
        <fullName evidence="14">Diacylglycerol kinase family lipid kinase</fullName>
    </submittedName>
</protein>
<dbReference type="AlphaFoldDB" id="A0A833M929"/>
<evidence type="ECO:0000256" key="1">
    <source>
        <dbReference type="ARBA" id="ARBA00001946"/>
    </source>
</evidence>
<dbReference type="InterPro" id="IPR050187">
    <property type="entry name" value="Lipid_Phosphate_FormReg"/>
</dbReference>
<evidence type="ECO:0000313" key="15">
    <source>
        <dbReference type="Proteomes" id="UP000465601"/>
    </source>
</evidence>
<keyword evidence="9" id="KW-0460">Magnesium</keyword>
<evidence type="ECO:0000256" key="10">
    <source>
        <dbReference type="ARBA" id="ARBA00023098"/>
    </source>
</evidence>
<evidence type="ECO:0000259" key="13">
    <source>
        <dbReference type="PROSITE" id="PS50146"/>
    </source>
</evidence>
<evidence type="ECO:0000256" key="8">
    <source>
        <dbReference type="ARBA" id="ARBA00022840"/>
    </source>
</evidence>
<dbReference type="Proteomes" id="UP000465601">
    <property type="component" value="Unassembled WGS sequence"/>
</dbReference>
<keyword evidence="6" id="KW-0547">Nucleotide-binding</keyword>
<keyword evidence="10" id="KW-0443">Lipid metabolism</keyword>
<keyword evidence="8" id="KW-0067">ATP-binding</keyword>
<keyword evidence="12" id="KW-1208">Phospholipid metabolism</keyword>
<dbReference type="RefSeq" id="WP_151864846.1">
    <property type="nucleotide sequence ID" value="NZ_WBZB01000010.1"/>
</dbReference>
<keyword evidence="4" id="KW-0808">Transferase</keyword>
<dbReference type="InterPro" id="IPR005218">
    <property type="entry name" value="Diacylglycerol/lipid_kinase"/>
</dbReference>
<sequence>MNKRSYLFIVNPASGKGKPLDRLKIIKETMEKEGCMYRIQLTEGVGHAKKLAEEAKEDVIVAVGGDGTINEIANGVKNGNKIIGLLPSGTGNDFVRSLNIPSDPQEALEIILNGKTREINLGIVQDMYFVNVASVGLDAHIADKVTSIKKYITGTKAYIVALIKGLITYKTIQLKLSVDGKLVDINTMLIAFCNGGSYGGGMKIAPMADFNDDLLDICIVSKMKKLKLFILFPSIFKGNHIRYKEVEALRGKEMVLYTNEKVKINIDGEIIEAIENKDGIFIGVSDRKIKLLVR</sequence>
<reference evidence="14 15" key="1">
    <citation type="submission" date="2019-10" db="EMBL/GenBank/DDBJ databases">
        <title>Alkaliphilus serpentinus sp. nov. and Alkaliphilus pronyensis sp. nov., two novel anaerobic alkaliphilic species isolated from the serpentinized-hosted hydrothermal field of the Prony Bay (New Caledonia).</title>
        <authorList>
            <person name="Postec A."/>
        </authorList>
    </citation>
    <scope>NUCLEOTIDE SEQUENCE [LARGE SCALE GENOMIC DNA]</scope>
    <source>
        <strain evidence="14 15">LacT</strain>
    </source>
</reference>
<dbReference type="OrthoDB" id="9786026at2"/>
<dbReference type="GO" id="GO:0016301">
    <property type="term" value="F:kinase activity"/>
    <property type="evidence" value="ECO:0007669"/>
    <property type="project" value="UniProtKB-KW"/>
</dbReference>
<dbReference type="Gene3D" id="3.40.50.10330">
    <property type="entry name" value="Probable inorganic polyphosphate/atp-NAD kinase, domain 1"/>
    <property type="match status" value="1"/>
</dbReference>
<dbReference type="InterPro" id="IPR016064">
    <property type="entry name" value="NAD/diacylglycerol_kinase_sf"/>
</dbReference>
<dbReference type="NCBIfam" id="TIGR00147">
    <property type="entry name" value="YegS/Rv2252/BmrU family lipid kinase"/>
    <property type="match status" value="1"/>
</dbReference>
<keyword evidence="11" id="KW-0594">Phospholipid biosynthesis</keyword>
<proteinExistence type="inferred from homology"/>
<name>A0A833M929_9FIRM</name>
<evidence type="ECO:0000256" key="5">
    <source>
        <dbReference type="ARBA" id="ARBA00022723"/>
    </source>
</evidence>
<evidence type="ECO:0000256" key="11">
    <source>
        <dbReference type="ARBA" id="ARBA00023209"/>
    </source>
</evidence>
<evidence type="ECO:0000256" key="3">
    <source>
        <dbReference type="ARBA" id="ARBA00022516"/>
    </source>
</evidence>
<keyword evidence="7 14" id="KW-0418">Kinase</keyword>
<feature type="domain" description="DAGKc" evidence="13">
    <location>
        <begin position="1"/>
        <end position="128"/>
    </location>
</feature>
<keyword evidence="15" id="KW-1185">Reference proteome</keyword>
<dbReference type="Pfam" id="PF19279">
    <property type="entry name" value="YegS_C"/>
    <property type="match status" value="1"/>
</dbReference>
<dbReference type="InterPro" id="IPR045540">
    <property type="entry name" value="YegS/DAGK_C"/>
</dbReference>
<evidence type="ECO:0000256" key="2">
    <source>
        <dbReference type="ARBA" id="ARBA00005983"/>
    </source>
</evidence>
<dbReference type="Pfam" id="PF00781">
    <property type="entry name" value="DAGK_cat"/>
    <property type="match status" value="1"/>
</dbReference>
<accession>A0A833M929</accession>
<keyword evidence="3" id="KW-0444">Lipid biosynthesis</keyword>
<dbReference type="GO" id="GO:0046872">
    <property type="term" value="F:metal ion binding"/>
    <property type="evidence" value="ECO:0007669"/>
    <property type="project" value="UniProtKB-KW"/>
</dbReference>
<evidence type="ECO:0000256" key="7">
    <source>
        <dbReference type="ARBA" id="ARBA00022777"/>
    </source>
</evidence>
<dbReference type="SMART" id="SM00046">
    <property type="entry name" value="DAGKc"/>
    <property type="match status" value="1"/>
</dbReference>
<comment type="cofactor">
    <cofactor evidence="1">
        <name>Mg(2+)</name>
        <dbReference type="ChEBI" id="CHEBI:18420"/>
    </cofactor>
</comment>
<dbReference type="InterPro" id="IPR001206">
    <property type="entry name" value="Diacylglycerol_kinase_cat_dom"/>
</dbReference>
<comment type="similarity">
    <text evidence="2">Belongs to the diacylglycerol/lipid kinase family.</text>
</comment>
<comment type="caution">
    <text evidence="14">The sequence shown here is derived from an EMBL/GenBank/DDBJ whole genome shotgun (WGS) entry which is preliminary data.</text>
</comment>
<dbReference type="Gene3D" id="2.60.200.40">
    <property type="match status" value="1"/>
</dbReference>
<dbReference type="EMBL" id="WBZB01000010">
    <property type="protein sequence ID" value="KAB3532209.1"/>
    <property type="molecule type" value="Genomic_DNA"/>
</dbReference>
<dbReference type="InterPro" id="IPR017438">
    <property type="entry name" value="ATP-NAD_kinase_N"/>
</dbReference>
<dbReference type="GO" id="GO:0008654">
    <property type="term" value="P:phospholipid biosynthetic process"/>
    <property type="evidence" value="ECO:0007669"/>
    <property type="project" value="UniProtKB-KW"/>
</dbReference>
<evidence type="ECO:0000256" key="9">
    <source>
        <dbReference type="ARBA" id="ARBA00022842"/>
    </source>
</evidence>